<comment type="caution">
    <text evidence="2">The sequence shown here is derived from an EMBL/GenBank/DDBJ whole genome shotgun (WGS) entry which is preliminary data.</text>
</comment>
<protein>
    <submittedName>
        <fullName evidence="2">Uncharacterized protein</fullName>
    </submittedName>
</protein>
<keyword evidence="3" id="KW-1185">Reference proteome</keyword>
<evidence type="ECO:0000313" key="3">
    <source>
        <dbReference type="Proteomes" id="UP001151760"/>
    </source>
</evidence>
<proteinExistence type="predicted"/>
<dbReference type="EMBL" id="BQNB010009306">
    <property type="protein sequence ID" value="GJS61652.1"/>
    <property type="molecule type" value="Genomic_DNA"/>
</dbReference>
<feature type="compositionally biased region" description="Acidic residues" evidence="1">
    <location>
        <begin position="266"/>
        <end position="302"/>
    </location>
</feature>
<gene>
    <name evidence="2" type="ORF">Tco_0656436</name>
</gene>
<reference evidence="2" key="1">
    <citation type="journal article" date="2022" name="Int. J. Mol. Sci.">
        <title>Draft Genome of Tanacetum Coccineum: Genomic Comparison of Closely Related Tanacetum-Family Plants.</title>
        <authorList>
            <person name="Yamashiro T."/>
            <person name="Shiraishi A."/>
            <person name="Nakayama K."/>
            <person name="Satake H."/>
        </authorList>
    </citation>
    <scope>NUCLEOTIDE SEQUENCE</scope>
</reference>
<evidence type="ECO:0000256" key="1">
    <source>
        <dbReference type="SAM" id="MobiDB-lite"/>
    </source>
</evidence>
<dbReference type="Proteomes" id="UP001151760">
    <property type="component" value="Unassembled WGS sequence"/>
</dbReference>
<name>A0ABQ4X8R3_9ASTR</name>
<feature type="compositionally biased region" description="Basic residues" evidence="1">
    <location>
        <begin position="240"/>
        <end position="252"/>
    </location>
</feature>
<feature type="compositionally biased region" description="Acidic residues" evidence="1">
    <location>
        <begin position="316"/>
        <end position="325"/>
    </location>
</feature>
<sequence>MSSITAQQAKLDLELVPKRKGLRLENATGDSFLERLKENLHFKLSLMLLLSLRDILHFSPLQMFRMDKKKNFFLNLETFRDIFQIFLRVHGQDFDELPIDEVIVSFFKELGHTGEIKSIIDVVGMYYKKNVDFIELLWEDFTYQIDNRVSRINKIGTHTFRDDYLINTLRFVSANEESQIYGARLPESMTSPEMRETKAYKTYVDYATRVIPPKKARKFKKPASPKLTTVPTLPKEPIKKSKRVKRLAKKSTHAPIAGVVIKDTPDSSESDNESWGDSDDDNESYDNDDEGSENDVDSAQEEEYVHTTDYSVPTNEETDDENMEFDDEEYDDLYKDVNMRSKVTEHDKVGKGGVEMTNATRESGSQEKLYEQVVKDAHVTLTTSRKTEGSKQSSSVSSDFESKFLILDNVPPVIDEVASMMSVKDIIKDEVKTQLPQILPKEVSEFATPVIQSSINKSLENVIFTKSSSQPKSTYEAVASLIEFDLKKILLDKIEKSKSYQAAPEHKELYEALGQIFQA</sequence>
<organism evidence="2 3">
    <name type="scientific">Tanacetum coccineum</name>
    <dbReference type="NCBI Taxonomy" id="301880"/>
    <lineage>
        <taxon>Eukaryota</taxon>
        <taxon>Viridiplantae</taxon>
        <taxon>Streptophyta</taxon>
        <taxon>Embryophyta</taxon>
        <taxon>Tracheophyta</taxon>
        <taxon>Spermatophyta</taxon>
        <taxon>Magnoliopsida</taxon>
        <taxon>eudicotyledons</taxon>
        <taxon>Gunneridae</taxon>
        <taxon>Pentapetalae</taxon>
        <taxon>asterids</taxon>
        <taxon>campanulids</taxon>
        <taxon>Asterales</taxon>
        <taxon>Asteraceae</taxon>
        <taxon>Asteroideae</taxon>
        <taxon>Anthemideae</taxon>
        <taxon>Anthemidinae</taxon>
        <taxon>Tanacetum</taxon>
    </lineage>
</organism>
<reference evidence="2" key="2">
    <citation type="submission" date="2022-01" db="EMBL/GenBank/DDBJ databases">
        <authorList>
            <person name="Yamashiro T."/>
            <person name="Shiraishi A."/>
            <person name="Satake H."/>
            <person name="Nakayama K."/>
        </authorList>
    </citation>
    <scope>NUCLEOTIDE SEQUENCE</scope>
</reference>
<accession>A0ABQ4X8R3</accession>
<evidence type="ECO:0000313" key="2">
    <source>
        <dbReference type="EMBL" id="GJS61652.1"/>
    </source>
</evidence>
<feature type="region of interest" description="Disordered" evidence="1">
    <location>
        <begin position="215"/>
        <end position="325"/>
    </location>
</feature>